<reference evidence="1" key="1">
    <citation type="journal article" date="2019" name="Sci. Rep.">
        <title>Draft genome of Tanacetum cinerariifolium, the natural source of mosquito coil.</title>
        <authorList>
            <person name="Yamashiro T."/>
            <person name="Shiraishi A."/>
            <person name="Satake H."/>
            <person name="Nakayama K."/>
        </authorList>
    </citation>
    <scope>NUCLEOTIDE SEQUENCE</scope>
</reference>
<proteinExistence type="predicted"/>
<protein>
    <submittedName>
        <fullName evidence="1">Uncharacterized protein</fullName>
    </submittedName>
</protein>
<name>A0A699JXP7_TANCI</name>
<feature type="non-terminal residue" evidence="1">
    <location>
        <position position="1"/>
    </location>
</feature>
<organism evidence="1">
    <name type="scientific">Tanacetum cinerariifolium</name>
    <name type="common">Dalmatian daisy</name>
    <name type="synonym">Chrysanthemum cinerariifolium</name>
    <dbReference type="NCBI Taxonomy" id="118510"/>
    <lineage>
        <taxon>Eukaryota</taxon>
        <taxon>Viridiplantae</taxon>
        <taxon>Streptophyta</taxon>
        <taxon>Embryophyta</taxon>
        <taxon>Tracheophyta</taxon>
        <taxon>Spermatophyta</taxon>
        <taxon>Magnoliopsida</taxon>
        <taxon>eudicotyledons</taxon>
        <taxon>Gunneridae</taxon>
        <taxon>Pentapetalae</taxon>
        <taxon>asterids</taxon>
        <taxon>campanulids</taxon>
        <taxon>Asterales</taxon>
        <taxon>Asteraceae</taxon>
        <taxon>Asteroideae</taxon>
        <taxon>Anthemideae</taxon>
        <taxon>Anthemidinae</taxon>
        <taxon>Tanacetum</taxon>
    </lineage>
</organism>
<gene>
    <name evidence="1" type="ORF">Tci_636957</name>
</gene>
<dbReference type="AlphaFoldDB" id="A0A699JXP7"/>
<sequence length="175" mass="19994">ILSSSVEPLSHQHSPFANLKRLKIYPLELMKKANLPIKVINFILDNSPNATFVMISREEILADNNAKKAKSHMADLRLLLEKEMARINKSWGGLCEQIEQGKKKIDGILDKLHKIKCYMRELPASNRAEMLPCFSRLCAEADIVMSKITDCMKTQIDEYQSRVNARFHELATPLL</sequence>
<dbReference type="EMBL" id="BKCJ010461902">
    <property type="protein sequence ID" value="GFA64985.1"/>
    <property type="molecule type" value="Genomic_DNA"/>
</dbReference>
<comment type="caution">
    <text evidence="1">The sequence shown here is derived from an EMBL/GenBank/DDBJ whole genome shotgun (WGS) entry which is preliminary data.</text>
</comment>
<accession>A0A699JXP7</accession>
<evidence type="ECO:0000313" key="1">
    <source>
        <dbReference type="EMBL" id="GFA64985.1"/>
    </source>
</evidence>